<dbReference type="OrthoDB" id="6276858at2759"/>
<dbReference type="RefSeq" id="XP_009163811.1">
    <property type="nucleotide sequence ID" value="XM_009165547.1"/>
</dbReference>
<dbReference type="Proteomes" id="UP000054324">
    <property type="component" value="Unassembled WGS sequence"/>
</dbReference>
<dbReference type="AlphaFoldDB" id="A0A075AIY7"/>
<organism evidence="1 2">
    <name type="scientific">Opisthorchis viverrini</name>
    <name type="common">Southeast Asian liver fluke</name>
    <dbReference type="NCBI Taxonomy" id="6198"/>
    <lineage>
        <taxon>Eukaryota</taxon>
        <taxon>Metazoa</taxon>
        <taxon>Spiralia</taxon>
        <taxon>Lophotrochozoa</taxon>
        <taxon>Platyhelminthes</taxon>
        <taxon>Trematoda</taxon>
        <taxon>Digenea</taxon>
        <taxon>Opisthorchiida</taxon>
        <taxon>Opisthorchiata</taxon>
        <taxon>Opisthorchiidae</taxon>
        <taxon>Opisthorchis</taxon>
    </lineage>
</organism>
<keyword evidence="2" id="KW-1185">Reference proteome</keyword>
<dbReference type="KEGG" id="ovi:T265_01506"/>
<evidence type="ECO:0000313" key="2">
    <source>
        <dbReference type="Proteomes" id="UP000054324"/>
    </source>
</evidence>
<name>A0A075AIY7_OPIVI</name>
<accession>A0A075AIY7</accession>
<evidence type="ECO:0000313" key="1">
    <source>
        <dbReference type="EMBL" id="KER32454.1"/>
    </source>
</evidence>
<dbReference type="GeneID" id="20315694"/>
<proteinExistence type="predicted"/>
<gene>
    <name evidence="1" type="ORF">T265_01506</name>
</gene>
<dbReference type="EMBL" id="KL596634">
    <property type="protein sequence ID" value="KER32454.1"/>
    <property type="molecule type" value="Genomic_DNA"/>
</dbReference>
<sequence>MHRTPYIKCVRRQHSENSDAFWMRHWQAEDTGSWLAQVSKLRSLHPQTIAGQLGPRDVHLLSAQKRFVAVTHCAEKLNVGYRVVRGKCLKNTKRDTEDFIIYASVVNRECECFQPSSMTEDQFVFVADLQSPHDADIRTRLLNRIEQDPEWTLQKLTTECQYLINLKTDGAMIGYSKFPQHDMVCKVTSKKKVKFKTNSKKTVHNPLVL</sequence>
<reference evidence="1 2" key="1">
    <citation type="submission" date="2013-11" db="EMBL/GenBank/DDBJ databases">
        <title>Opisthorchis viverrini - life in the bile duct.</title>
        <authorList>
            <person name="Young N.D."/>
            <person name="Nagarajan N."/>
            <person name="Lin S.J."/>
            <person name="Korhonen P.K."/>
            <person name="Jex A.R."/>
            <person name="Hall R.S."/>
            <person name="Safavi-Hemami H."/>
            <person name="Kaewkong W."/>
            <person name="Bertrand D."/>
            <person name="Gao S."/>
            <person name="Seet Q."/>
            <person name="Wongkham S."/>
            <person name="Teh B.T."/>
            <person name="Wongkham C."/>
            <person name="Intapan P.M."/>
            <person name="Maleewong W."/>
            <person name="Yang X."/>
            <person name="Hu M."/>
            <person name="Wang Z."/>
            <person name="Hofmann A."/>
            <person name="Sternberg P.W."/>
            <person name="Tan P."/>
            <person name="Wang J."/>
            <person name="Gasser R.B."/>
        </authorList>
    </citation>
    <scope>NUCLEOTIDE SEQUENCE [LARGE SCALE GENOMIC DNA]</scope>
</reference>
<dbReference type="CTD" id="20315694"/>
<protein>
    <submittedName>
        <fullName evidence="1">Uncharacterized protein</fullName>
    </submittedName>
</protein>